<feature type="domain" description="Endonuclease GajA/Old nuclease/RecF-like AAA" evidence="1">
    <location>
        <begin position="138"/>
        <end position="309"/>
    </location>
</feature>
<dbReference type="Gene3D" id="3.40.50.300">
    <property type="entry name" value="P-loop containing nucleotide triphosphate hydrolases"/>
    <property type="match status" value="1"/>
</dbReference>
<dbReference type="InterPro" id="IPR027417">
    <property type="entry name" value="P-loop_NTPase"/>
</dbReference>
<evidence type="ECO:0000313" key="4">
    <source>
        <dbReference type="EMBL" id="CDX22337.1"/>
    </source>
</evidence>
<sequence>MKDVVIRFQSGLNVIVGPNNIGKTAVIDALRSLLPGADDPYPRFDEDDLHAPKEGKATGEIVFKYTFRDLTLDDEADFLPALKQDADGKTIAVIGIAYGSSDRTGRLRPRRWCGDHEDVGLTASILENLRSVYLPPLRDASQGLRPSRASQLSRLLQLLTDDAGRAEIADTLKKLDDELRKHKLIVDTQEAVSSRHKSMLGKTLAQELEVGLSASDFQRLAARLSLLVDAFEIERNGLGYNNLIFMAVVLSELAKNADAAFRSLIVEEPEAHLHPQLQAVLLKYLSKIECKPGEREVQVFVTSHSPNFASIAKLDSIACLVNVGSKVEAFHPRSVKFEKGKREKLERYLDVTRAEFFFARRVIFVEGAAELLLTNVLAMKLGVDLRDHGVSLISVEGLNFDSFLPLFGKNAIKVPVAVITDADPQKVEVPGGDPIALYPEAADVVEVSDNTKAMMKLEDDYLKVFHGVKTFEYDLALHQANRAVMISALKEIHPKIGAGLEVATAAAASDAAKAQALFRGMFERAQNNVQKGRFAQALVEKLLEPGREVVVPDYIRRAIDHACG</sequence>
<evidence type="ECO:0000313" key="5">
    <source>
        <dbReference type="Proteomes" id="UP000045285"/>
    </source>
</evidence>
<dbReference type="InterPro" id="IPR051396">
    <property type="entry name" value="Bact_Antivir_Def_Nuclease"/>
</dbReference>
<organism evidence="4 5">
    <name type="scientific">Mesorhizobium plurifarium</name>
    <dbReference type="NCBI Taxonomy" id="69974"/>
    <lineage>
        <taxon>Bacteria</taxon>
        <taxon>Pseudomonadati</taxon>
        <taxon>Pseudomonadota</taxon>
        <taxon>Alphaproteobacteria</taxon>
        <taxon>Hyphomicrobiales</taxon>
        <taxon>Phyllobacteriaceae</taxon>
        <taxon>Mesorhizobium</taxon>
    </lineage>
</organism>
<gene>
    <name evidence="4" type="ORF">MPL3356_390256</name>
</gene>
<feature type="domain" description="OLD protein-like TOPRIM" evidence="3">
    <location>
        <begin position="357"/>
        <end position="423"/>
    </location>
</feature>
<protein>
    <recommendedName>
        <fullName evidence="6">ATP-dependent endonuclease of the OLD family</fullName>
    </recommendedName>
</protein>
<dbReference type="EMBL" id="CCMZ01000033">
    <property type="protein sequence ID" value="CDX22337.1"/>
    <property type="molecule type" value="Genomic_DNA"/>
</dbReference>
<dbReference type="Proteomes" id="UP000045285">
    <property type="component" value="Unassembled WGS sequence"/>
</dbReference>
<dbReference type="GO" id="GO:0006302">
    <property type="term" value="P:double-strand break repair"/>
    <property type="evidence" value="ECO:0007669"/>
    <property type="project" value="InterPro"/>
</dbReference>
<evidence type="ECO:0008006" key="6">
    <source>
        <dbReference type="Google" id="ProtNLM"/>
    </source>
</evidence>
<dbReference type="InterPro" id="IPR041685">
    <property type="entry name" value="AAA_GajA/Old/RecF-like"/>
</dbReference>
<dbReference type="Pfam" id="PF13175">
    <property type="entry name" value="AAA_15"/>
    <property type="match status" value="1"/>
</dbReference>
<dbReference type="PANTHER" id="PTHR43581">
    <property type="entry name" value="ATP/GTP PHOSPHATASE"/>
    <property type="match status" value="1"/>
</dbReference>
<dbReference type="CDD" id="cd01026">
    <property type="entry name" value="TOPRIM_OLD"/>
    <property type="match status" value="1"/>
</dbReference>
<dbReference type="InterPro" id="IPR038729">
    <property type="entry name" value="Rad50/SbcC_AAA"/>
</dbReference>
<evidence type="ECO:0000259" key="3">
    <source>
        <dbReference type="Pfam" id="PF20469"/>
    </source>
</evidence>
<evidence type="ECO:0000259" key="2">
    <source>
        <dbReference type="Pfam" id="PF13476"/>
    </source>
</evidence>
<dbReference type="AlphaFoldDB" id="A0A090DZ54"/>
<dbReference type="InterPro" id="IPR034139">
    <property type="entry name" value="TOPRIM_OLD"/>
</dbReference>
<feature type="domain" description="Rad50/SbcC-type AAA" evidence="2">
    <location>
        <begin position="3"/>
        <end position="47"/>
    </location>
</feature>
<dbReference type="Pfam" id="PF20469">
    <property type="entry name" value="OLD-like_TOPRIM"/>
    <property type="match status" value="1"/>
</dbReference>
<dbReference type="GO" id="GO:0016887">
    <property type="term" value="F:ATP hydrolysis activity"/>
    <property type="evidence" value="ECO:0007669"/>
    <property type="project" value="InterPro"/>
</dbReference>
<dbReference type="PANTHER" id="PTHR43581:SF4">
    <property type="entry name" value="ATP_GTP PHOSPHATASE"/>
    <property type="match status" value="1"/>
</dbReference>
<reference evidence="5" key="1">
    <citation type="submission" date="2014-08" db="EMBL/GenBank/DDBJ databases">
        <authorList>
            <person name="Moulin L."/>
        </authorList>
    </citation>
    <scope>NUCLEOTIDE SEQUENCE [LARGE SCALE GENOMIC DNA]</scope>
</reference>
<name>A0A090DZ54_MESPL</name>
<accession>A0A090DZ54</accession>
<proteinExistence type="predicted"/>
<dbReference type="SUPFAM" id="SSF52540">
    <property type="entry name" value="P-loop containing nucleoside triphosphate hydrolases"/>
    <property type="match status" value="1"/>
</dbReference>
<dbReference type="Pfam" id="PF13476">
    <property type="entry name" value="AAA_23"/>
    <property type="match status" value="1"/>
</dbReference>
<evidence type="ECO:0000259" key="1">
    <source>
        <dbReference type="Pfam" id="PF13175"/>
    </source>
</evidence>
<keyword evidence="5" id="KW-1185">Reference proteome</keyword>